<gene>
    <name evidence="6" type="ORF">GJV76_06395</name>
</gene>
<protein>
    <submittedName>
        <fullName evidence="6">Redoxin domain-containing protein</fullName>
    </submittedName>
</protein>
<dbReference type="Pfam" id="PF14289">
    <property type="entry name" value="DUF4369"/>
    <property type="match status" value="1"/>
</dbReference>
<comment type="subcellular location">
    <subcellularLocation>
        <location evidence="1">Cell envelope</location>
    </subcellularLocation>
</comment>
<accession>A0A6I3LKJ6</accession>
<evidence type="ECO:0000313" key="6">
    <source>
        <dbReference type="EMBL" id="MTG97770.1"/>
    </source>
</evidence>
<dbReference type="InterPro" id="IPR050553">
    <property type="entry name" value="Thioredoxin_ResA/DsbE_sf"/>
</dbReference>
<name>A0A6I3LKJ6_9FLAO</name>
<dbReference type="PROSITE" id="PS00194">
    <property type="entry name" value="THIOREDOXIN_1"/>
    <property type="match status" value="1"/>
</dbReference>
<dbReference type="InterPro" id="IPR013766">
    <property type="entry name" value="Thioredoxin_domain"/>
</dbReference>
<reference evidence="6 7" key="1">
    <citation type="submission" date="2019-11" db="EMBL/GenBank/DDBJ databases">
        <title>Genome of Strain BIT-d1.</title>
        <authorList>
            <person name="Yang Y."/>
        </authorList>
    </citation>
    <scope>NUCLEOTIDE SEQUENCE [LARGE SCALE GENOMIC DNA]</scope>
    <source>
        <strain evidence="6 7">BIT-d1</strain>
    </source>
</reference>
<dbReference type="SUPFAM" id="SSF52833">
    <property type="entry name" value="Thioredoxin-like"/>
    <property type="match status" value="1"/>
</dbReference>
<dbReference type="RefSeq" id="WP_155091812.1">
    <property type="nucleotide sequence ID" value="NZ_CP102754.1"/>
</dbReference>
<organism evidence="6 7">
    <name type="scientific">Myroides albus</name>
    <dbReference type="NCBI Taxonomy" id="2562892"/>
    <lineage>
        <taxon>Bacteria</taxon>
        <taxon>Pseudomonadati</taxon>
        <taxon>Bacteroidota</taxon>
        <taxon>Flavobacteriia</taxon>
        <taxon>Flavobacteriales</taxon>
        <taxon>Flavobacteriaceae</taxon>
        <taxon>Myroides</taxon>
    </lineage>
</organism>
<dbReference type="CDD" id="cd02966">
    <property type="entry name" value="TlpA_like_family"/>
    <property type="match status" value="1"/>
</dbReference>
<dbReference type="InterPro" id="IPR025380">
    <property type="entry name" value="DUF4369"/>
</dbReference>
<dbReference type="Pfam" id="PF00578">
    <property type="entry name" value="AhpC-TSA"/>
    <property type="match status" value="1"/>
</dbReference>
<keyword evidence="7" id="KW-1185">Reference proteome</keyword>
<dbReference type="PROSITE" id="PS51352">
    <property type="entry name" value="THIOREDOXIN_2"/>
    <property type="match status" value="1"/>
</dbReference>
<dbReference type="GO" id="GO:0030313">
    <property type="term" value="C:cell envelope"/>
    <property type="evidence" value="ECO:0007669"/>
    <property type="project" value="UniProtKB-SubCell"/>
</dbReference>
<sequence length="372" mass="42107">MKKIIGLLSFAALVTACGQSGYQITGSTEDVEEGTVVYLEKLNLDNNQFFAIDSTVVKDNSFVFKGATTNAIDQAFIHIGENPGRIPFILEDNNKIKVEHSKEKNLVSGTKYNDEYYSFIAKKDELTKPIVDFRAQNEEAYIKAKQENNTAVIEEIKNQDRKLTGAYADWYENYIETNRSSIATLITYNEYTHNGYYSKDEIEPIFDSFSLDLKTTTIGKALNEYISKLPEPAVKIGSKAPNFKALTPDGKELALEDVLGKVTLIDFWASWCEPCRIENPNVVKLYNEYHEKGLNIIGVSLDQTKENWVEAINKDQLTWNHISNLAYWKEPIAKEYEVRGIPATFLLDENGVVIAKNLRGDKLKAKVAELLK</sequence>
<evidence type="ECO:0000313" key="7">
    <source>
        <dbReference type="Proteomes" id="UP000438760"/>
    </source>
</evidence>
<keyword evidence="4" id="KW-0676">Redox-active center</keyword>
<dbReference type="InterPro" id="IPR000866">
    <property type="entry name" value="AhpC/TSA"/>
</dbReference>
<dbReference type="OrthoDB" id="1069091at2"/>
<evidence type="ECO:0000256" key="1">
    <source>
        <dbReference type="ARBA" id="ARBA00004196"/>
    </source>
</evidence>
<dbReference type="GO" id="GO:0016491">
    <property type="term" value="F:oxidoreductase activity"/>
    <property type="evidence" value="ECO:0007669"/>
    <property type="project" value="InterPro"/>
</dbReference>
<dbReference type="PANTHER" id="PTHR42852">
    <property type="entry name" value="THIOL:DISULFIDE INTERCHANGE PROTEIN DSBE"/>
    <property type="match status" value="1"/>
</dbReference>
<evidence type="ECO:0000256" key="2">
    <source>
        <dbReference type="ARBA" id="ARBA00022748"/>
    </source>
</evidence>
<dbReference type="GO" id="GO:0017004">
    <property type="term" value="P:cytochrome complex assembly"/>
    <property type="evidence" value="ECO:0007669"/>
    <property type="project" value="UniProtKB-KW"/>
</dbReference>
<keyword evidence="2" id="KW-0201">Cytochrome c-type biogenesis</keyword>
<dbReference type="InterPro" id="IPR017937">
    <property type="entry name" value="Thioredoxin_CS"/>
</dbReference>
<dbReference type="GO" id="GO:0016209">
    <property type="term" value="F:antioxidant activity"/>
    <property type="evidence" value="ECO:0007669"/>
    <property type="project" value="InterPro"/>
</dbReference>
<dbReference type="PROSITE" id="PS51257">
    <property type="entry name" value="PROKAR_LIPOPROTEIN"/>
    <property type="match status" value="1"/>
</dbReference>
<feature type="domain" description="Thioredoxin" evidence="5">
    <location>
        <begin position="234"/>
        <end position="372"/>
    </location>
</feature>
<dbReference type="Gene3D" id="3.40.30.10">
    <property type="entry name" value="Glutaredoxin"/>
    <property type="match status" value="1"/>
</dbReference>
<dbReference type="InterPro" id="IPR036249">
    <property type="entry name" value="Thioredoxin-like_sf"/>
</dbReference>
<proteinExistence type="predicted"/>
<evidence type="ECO:0000256" key="3">
    <source>
        <dbReference type="ARBA" id="ARBA00023157"/>
    </source>
</evidence>
<comment type="caution">
    <text evidence="6">The sequence shown here is derived from an EMBL/GenBank/DDBJ whole genome shotgun (WGS) entry which is preliminary data.</text>
</comment>
<evidence type="ECO:0000259" key="5">
    <source>
        <dbReference type="PROSITE" id="PS51352"/>
    </source>
</evidence>
<dbReference type="Proteomes" id="UP000438760">
    <property type="component" value="Unassembled WGS sequence"/>
</dbReference>
<dbReference type="PANTHER" id="PTHR42852:SF6">
    <property type="entry name" value="THIOL:DISULFIDE INTERCHANGE PROTEIN DSBE"/>
    <property type="match status" value="1"/>
</dbReference>
<dbReference type="AlphaFoldDB" id="A0A6I3LKJ6"/>
<evidence type="ECO:0000256" key="4">
    <source>
        <dbReference type="ARBA" id="ARBA00023284"/>
    </source>
</evidence>
<dbReference type="EMBL" id="WMJX01000010">
    <property type="protein sequence ID" value="MTG97770.1"/>
    <property type="molecule type" value="Genomic_DNA"/>
</dbReference>
<keyword evidence="3" id="KW-1015">Disulfide bond</keyword>